<dbReference type="NCBIfam" id="TIGR04056">
    <property type="entry name" value="OMP_RagA_SusC"/>
    <property type="match status" value="1"/>
</dbReference>
<organism evidence="5 6">
    <name type="scientific">Sphingobacterium micropteri</name>
    <dbReference type="NCBI Taxonomy" id="2763501"/>
    <lineage>
        <taxon>Bacteria</taxon>
        <taxon>Pseudomonadati</taxon>
        <taxon>Bacteroidota</taxon>
        <taxon>Sphingobacteriia</taxon>
        <taxon>Sphingobacteriales</taxon>
        <taxon>Sphingobacteriaceae</taxon>
        <taxon>Sphingobacterium</taxon>
    </lineage>
</organism>
<dbReference type="PROSITE" id="PS52016">
    <property type="entry name" value="TONB_DEPENDENT_REC_3"/>
    <property type="match status" value="1"/>
</dbReference>
<proteinExistence type="inferred from homology"/>
<dbReference type="InterPro" id="IPR023997">
    <property type="entry name" value="TonB-dep_OMP_SusC/RagA_CS"/>
</dbReference>
<dbReference type="SUPFAM" id="SSF49464">
    <property type="entry name" value="Carboxypeptidase regulatory domain-like"/>
    <property type="match status" value="1"/>
</dbReference>
<dbReference type="RefSeq" id="WP_190992789.1">
    <property type="nucleotide sequence ID" value="NZ_JACOIK010000002.1"/>
</dbReference>
<dbReference type="Gene3D" id="2.170.130.10">
    <property type="entry name" value="TonB-dependent receptor, plug domain"/>
    <property type="match status" value="1"/>
</dbReference>
<dbReference type="InterPro" id="IPR039426">
    <property type="entry name" value="TonB-dep_rcpt-like"/>
</dbReference>
<keyword evidence="1" id="KW-0813">Transport</keyword>
<comment type="similarity">
    <text evidence="1 2">Belongs to the TonB-dependent receptor family.</text>
</comment>
<keyword evidence="6" id="KW-1185">Reference proteome</keyword>
<gene>
    <name evidence="5" type="ORF">H8B06_02955</name>
</gene>
<keyword evidence="2" id="KW-0798">TonB box</keyword>
<keyword evidence="1" id="KW-1134">Transmembrane beta strand</keyword>
<dbReference type="Pfam" id="PF07715">
    <property type="entry name" value="Plug"/>
    <property type="match status" value="1"/>
</dbReference>
<evidence type="ECO:0000259" key="4">
    <source>
        <dbReference type="Pfam" id="PF07715"/>
    </source>
</evidence>
<evidence type="ECO:0000256" key="2">
    <source>
        <dbReference type="RuleBase" id="RU003357"/>
    </source>
</evidence>
<name>A0ABR7YKC1_9SPHI</name>
<keyword evidence="1" id="KW-0998">Cell outer membrane</keyword>
<feature type="domain" description="TonB-dependent receptor plug" evidence="4">
    <location>
        <begin position="121"/>
        <end position="224"/>
    </location>
</feature>
<dbReference type="InterPro" id="IPR037066">
    <property type="entry name" value="Plug_dom_sf"/>
</dbReference>
<dbReference type="Pfam" id="PF00593">
    <property type="entry name" value="TonB_dep_Rec_b-barrel"/>
    <property type="match status" value="1"/>
</dbReference>
<dbReference type="InterPro" id="IPR008969">
    <property type="entry name" value="CarboxyPept-like_regulatory"/>
</dbReference>
<dbReference type="InterPro" id="IPR000531">
    <property type="entry name" value="Beta-barrel_TonB"/>
</dbReference>
<evidence type="ECO:0000313" key="5">
    <source>
        <dbReference type="EMBL" id="MBD1431771.1"/>
    </source>
</evidence>
<reference evidence="5 6" key="1">
    <citation type="submission" date="2020-08" db="EMBL/GenBank/DDBJ databases">
        <title>Sphingobacterium sp. DN00404 isolated from aquaculture water.</title>
        <authorList>
            <person name="Zhang M."/>
        </authorList>
    </citation>
    <scope>NUCLEOTIDE SEQUENCE [LARGE SCALE GENOMIC DNA]</scope>
    <source>
        <strain evidence="5 6">DN00404</strain>
    </source>
</reference>
<evidence type="ECO:0000313" key="6">
    <source>
        <dbReference type="Proteomes" id="UP000602759"/>
    </source>
</evidence>
<sequence>MKKNILIMLAISVLIGIVQKGWTQNRIITGKVIAEADGEAIQGVTLAIDNHGHNTTSNNLGEFRFEIPPQTKRVLFNHISYAANHIQLQPDVHHYVIRMKQLDREIAEVLVSTGYQNIPKERSTGSFELIDNELLNRSVSADILSRIEHVSNSVLFDRRRVGSPQISVRGISTIESDASPLIIVDNFPYEGDINNINPNDIANISILKDASASSIWGARAGNGVIVITTKKGKLQQPIKVTVNANLTFGGKPDVYYDRRFLNSPEFIEVEKYLFANDYYTWMETEVSAPPLSPAVELLIKEREGDLSTAEMLTEIENLTQIDVRDDYKKYIFQSQLNQQYSLSLTGGNDNTSFYLHAGHDNNRPSLVRNNLNRTSINTSVSYFPIKALELSSQLVFTDHHESFNNTGLETINSGGGRSIYPYAQLADGNGNPLSIGRDYNRAFVAQAPDQGLLDWSYRPLDEISNANHRSRRSEIRINTLLKYNLSKEISMEGRYQYQNQYSNTRNLQERSLYYVRNLQNQYAYVDDGGILQFPVPKGAILDNSTVNMHAHFFRGQLNLDKRWALHEINAIAGYEIRQAKTAGIDSRLYGYDDDKLTSVPVDHITQFLVMPYYYNATIPTGDYLTGLLDRNSSFFANMAYAYDNRYILSASARNDRSNLFGVKSNQKAVPLWSVGSGWRISSERFYPFSSTIPELKLRATYGFSGNVNKSLTAYATGVYSTDFTTGMPYLQLLTPPNPSLRWEKVRTINYGLDFTTKNGTVSGSIELYTKNGTDLIGKISIDPTIGHSVGGRNEFVGNNASLKAKGVDINLNFNKEIRQVRLSSQLLFSYNRDEITRYAYEQTTITSHFSPIPVPVEGNNRHALYSLRWAGLDESNGDPQIYVGGEVNKDYSRIMSLLGKEDVLYNGPSLPKYFGSWRNSVTVRNFTVGFNITYKLGHFFRRSSIDYAALYNNSIGHVDFNDRWKTSGDGSSTQIPSMPAPGTSSTRDYIYTFSDLLIEKADHIRLQDINLRYDFSRNSLRRIPFETISVYGYINNVGMLWRSNRYGIDPDYTSRIYPPVTTYSIGIKAQF</sequence>
<accession>A0ABR7YKC1</accession>
<comment type="subcellular location">
    <subcellularLocation>
        <location evidence="1">Cell outer membrane</location>
        <topology evidence="1">Multi-pass membrane protein</topology>
    </subcellularLocation>
</comment>
<dbReference type="Proteomes" id="UP000602759">
    <property type="component" value="Unassembled WGS sequence"/>
</dbReference>
<feature type="domain" description="TonB-dependent receptor-like beta-barrel" evidence="3">
    <location>
        <begin position="418"/>
        <end position="933"/>
    </location>
</feature>
<protein>
    <submittedName>
        <fullName evidence="5">SusC/RagA family TonB-linked outer membrane protein</fullName>
    </submittedName>
</protein>
<dbReference type="InterPro" id="IPR012910">
    <property type="entry name" value="Plug_dom"/>
</dbReference>
<comment type="caution">
    <text evidence="5">The sequence shown here is derived from an EMBL/GenBank/DDBJ whole genome shotgun (WGS) entry which is preliminary data.</text>
</comment>
<dbReference type="Gene3D" id="2.60.40.1120">
    <property type="entry name" value="Carboxypeptidase-like, regulatory domain"/>
    <property type="match status" value="1"/>
</dbReference>
<keyword evidence="1 2" id="KW-0472">Membrane</keyword>
<keyword evidence="1" id="KW-0812">Transmembrane</keyword>
<evidence type="ECO:0000259" key="3">
    <source>
        <dbReference type="Pfam" id="PF00593"/>
    </source>
</evidence>
<dbReference type="EMBL" id="JACOIK010000002">
    <property type="protein sequence ID" value="MBD1431771.1"/>
    <property type="molecule type" value="Genomic_DNA"/>
</dbReference>
<dbReference type="SUPFAM" id="SSF56935">
    <property type="entry name" value="Porins"/>
    <property type="match status" value="1"/>
</dbReference>
<dbReference type="NCBIfam" id="TIGR04057">
    <property type="entry name" value="SusC_RagA_signa"/>
    <property type="match status" value="1"/>
</dbReference>
<evidence type="ECO:0000256" key="1">
    <source>
        <dbReference type="PROSITE-ProRule" id="PRU01360"/>
    </source>
</evidence>
<dbReference type="InterPro" id="IPR023996">
    <property type="entry name" value="TonB-dep_OMP_SusC/RagA"/>
</dbReference>